<dbReference type="Proteomes" id="UP000553343">
    <property type="component" value="Unassembled WGS sequence"/>
</dbReference>
<feature type="domain" description="N-acetyltransferase" evidence="6">
    <location>
        <begin position="42"/>
        <end position="144"/>
    </location>
</feature>
<keyword evidence="4" id="KW-0012">Acyltransferase</keyword>
<evidence type="ECO:0000256" key="1">
    <source>
        <dbReference type="ARBA" id="ARBA00022491"/>
    </source>
</evidence>
<organism evidence="7 8">
    <name type="scientific">Desulfobacter latus</name>
    <dbReference type="NCBI Taxonomy" id="2292"/>
    <lineage>
        <taxon>Bacteria</taxon>
        <taxon>Pseudomonadati</taxon>
        <taxon>Thermodesulfobacteriota</taxon>
        <taxon>Desulfobacteria</taxon>
        <taxon>Desulfobacterales</taxon>
        <taxon>Desulfobacteraceae</taxon>
        <taxon>Desulfobacter</taxon>
    </lineage>
</organism>
<dbReference type="PANTHER" id="PTHR36449:SF1">
    <property type="entry name" value="ACETYLTRANSFERASE"/>
    <property type="match status" value="1"/>
</dbReference>
<keyword evidence="2" id="KW-1277">Toxin-antitoxin system</keyword>
<evidence type="ECO:0000256" key="2">
    <source>
        <dbReference type="ARBA" id="ARBA00022649"/>
    </source>
</evidence>
<keyword evidence="3 7" id="KW-0808">Transferase</keyword>
<dbReference type="InterPro" id="IPR016181">
    <property type="entry name" value="Acyl_CoA_acyltransferase"/>
</dbReference>
<keyword evidence="8" id="KW-1185">Reference proteome</keyword>
<gene>
    <name evidence="7" type="ORF">HXW94_18125</name>
</gene>
<evidence type="ECO:0000256" key="4">
    <source>
        <dbReference type="ARBA" id="ARBA00023315"/>
    </source>
</evidence>
<name>A0A850T3D0_9BACT</name>
<accession>A0A850T3D0</accession>
<keyword evidence="1" id="KW-0678">Repressor</keyword>
<dbReference type="EMBL" id="JACADJ010000129">
    <property type="protein sequence ID" value="NWH06870.1"/>
    <property type="molecule type" value="Genomic_DNA"/>
</dbReference>
<dbReference type="GO" id="GO:0016747">
    <property type="term" value="F:acyltransferase activity, transferring groups other than amino-acyl groups"/>
    <property type="evidence" value="ECO:0007669"/>
    <property type="project" value="InterPro"/>
</dbReference>
<comment type="caution">
    <text evidence="7">The sequence shown here is derived from an EMBL/GenBank/DDBJ whole genome shotgun (WGS) entry which is preliminary data.</text>
</comment>
<evidence type="ECO:0000256" key="5">
    <source>
        <dbReference type="ARBA" id="ARBA00049880"/>
    </source>
</evidence>
<proteinExistence type="predicted"/>
<comment type="catalytic activity">
    <reaction evidence="5">
        <text>glycyl-tRNA(Gly) + acetyl-CoA = N-acetylglycyl-tRNA(Gly) + CoA + H(+)</text>
        <dbReference type="Rhea" id="RHEA:81867"/>
        <dbReference type="Rhea" id="RHEA-COMP:9683"/>
        <dbReference type="Rhea" id="RHEA-COMP:19766"/>
        <dbReference type="ChEBI" id="CHEBI:15378"/>
        <dbReference type="ChEBI" id="CHEBI:57287"/>
        <dbReference type="ChEBI" id="CHEBI:57288"/>
        <dbReference type="ChEBI" id="CHEBI:78522"/>
        <dbReference type="ChEBI" id="CHEBI:232036"/>
    </reaction>
</comment>
<evidence type="ECO:0000259" key="6">
    <source>
        <dbReference type="Pfam" id="PF13508"/>
    </source>
</evidence>
<dbReference type="InterPro" id="IPR000182">
    <property type="entry name" value="GNAT_dom"/>
</dbReference>
<protein>
    <submittedName>
        <fullName evidence="7">GNAT family N-acetyltransferase</fullName>
    </submittedName>
</protein>
<evidence type="ECO:0000313" key="8">
    <source>
        <dbReference type="Proteomes" id="UP000553343"/>
    </source>
</evidence>
<reference evidence="7 8" key="1">
    <citation type="submission" date="2020-06" db="EMBL/GenBank/DDBJ databases">
        <title>High-quality draft genome of sulfate reducer Desulfobacter latus type strain AcrS2 isolated from marine sediment.</title>
        <authorList>
            <person name="Hoppe M."/>
            <person name="Larsen C.K."/>
            <person name="Marshall I.P.G."/>
            <person name="Schramm A."/>
            <person name="Marietou A.G."/>
        </authorList>
    </citation>
    <scope>NUCLEOTIDE SEQUENCE [LARGE SCALE GENOMIC DNA]</scope>
    <source>
        <strain evidence="7 8">AcRS2</strain>
    </source>
</reference>
<sequence>MIKIELLDKSHDRKRFDCGTTQLNMFLQKTARQHITKGMSRTFVLINDENSKEILGFYTLSICEVETEYLPPIIAKKYPDQIPALKLARLAVSKKHQHKGYGNYLIGSAVEKVILISENVGIIGLFVDAKDSHTKEYYEQFGFISLHGKPLALFLPIKTLVHYKSTTNQ</sequence>
<evidence type="ECO:0000256" key="3">
    <source>
        <dbReference type="ARBA" id="ARBA00022679"/>
    </source>
</evidence>
<dbReference type="PANTHER" id="PTHR36449">
    <property type="entry name" value="ACETYLTRANSFERASE-RELATED"/>
    <property type="match status" value="1"/>
</dbReference>
<dbReference type="Gene3D" id="3.40.630.30">
    <property type="match status" value="1"/>
</dbReference>
<evidence type="ECO:0000313" key="7">
    <source>
        <dbReference type="EMBL" id="NWH06870.1"/>
    </source>
</evidence>
<dbReference type="Pfam" id="PF13508">
    <property type="entry name" value="Acetyltransf_7"/>
    <property type="match status" value="1"/>
</dbReference>
<dbReference type="SUPFAM" id="SSF55729">
    <property type="entry name" value="Acyl-CoA N-acyltransferases (Nat)"/>
    <property type="match status" value="1"/>
</dbReference>
<dbReference type="RefSeq" id="WP_178368316.1">
    <property type="nucleotide sequence ID" value="NZ_JACADJ010000129.1"/>
</dbReference>
<dbReference type="AlphaFoldDB" id="A0A850T3D0"/>